<sequence length="130" mass="14746">MRWMLPWTFLTSVCPDASIGCFTPSASPWWCPHGCAFVPWPRYPFRRLAARSVRALPWPVRPLVAWRASHHWVGLFGPLSCAASLCFLVFVSFLSQVTVFALFYLIYLFAAGFLAAYYSHPLLLLHATHG</sequence>
<feature type="transmembrane region" description="Helical" evidence="1">
    <location>
        <begin position="72"/>
        <end position="94"/>
    </location>
</feature>
<feature type="transmembrane region" description="Helical" evidence="1">
    <location>
        <begin position="101"/>
        <end position="120"/>
    </location>
</feature>
<protein>
    <submittedName>
        <fullName evidence="3">Uncharacterized protein</fullName>
    </submittedName>
</protein>
<keyword evidence="4" id="KW-1185">Reference proteome</keyword>
<reference evidence="3 4" key="1">
    <citation type="journal article" date="2024" name="G3 (Bethesda)">
        <title>Genome assembly of Hibiscus sabdariffa L. provides insights into metabolisms of medicinal natural products.</title>
        <authorList>
            <person name="Kim T."/>
        </authorList>
    </citation>
    <scope>NUCLEOTIDE SEQUENCE [LARGE SCALE GENOMIC DNA]</scope>
    <source>
        <strain evidence="3">TK-2024</strain>
        <tissue evidence="3">Old leaves</tissue>
    </source>
</reference>
<feature type="signal peptide" evidence="2">
    <location>
        <begin position="1"/>
        <end position="19"/>
    </location>
</feature>
<name>A0ABR2U486_9ROSI</name>
<dbReference type="EMBL" id="JBBPBN010000002">
    <property type="protein sequence ID" value="KAK9044424.1"/>
    <property type="molecule type" value="Genomic_DNA"/>
</dbReference>
<keyword evidence="1" id="KW-1133">Transmembrane helix</keyword>
<evidence type="ECO:0000256" key="1">
    <source>
        <dbReference type="SAM" id="Phobius"/>
    </source>
</evidence>
<keyword evidence="1" id="KW-0812">Transmembrane</keyword>
<accession>A0ABR2U486</accession>
<organism evidence="3 4">
    <name type="scientific">Hibiscus sabdariffa</name>
    <name type="common">roselle</name>
    <dbReference type="NCBI Taxonomy" id="183260"/>
    <lineage>
        <taxon>Eukaryota</taxon>
        <taxon>Viridiplantae</taxon>
        <taxon>Streptophyta</taxon>
        <taxon>Embryophyta</taxon>
        <taxon>Tracheophyta</taxon>
        <taxon>Spermatophyta</taxon>
        <taxon>Magnoliopsida</taxon>
        <taxon>eudicotyledons</taxon>
        <taxon>Gunneridae</taxon>
        <taxon>Pentapetalae</taxon>
        <taxon>rosids</taxon>
        <taxon>malvids</taxon>
        <taxon>Malvales</taxon>
        <taxon>Malvaceae</taxon>
        <taxon>Malvoideae</taxon>
        <taxon>Hibiscus</taxon>
    </lineage>
</organism>
<evidence type="ECO:0000256" key="2">
    <source>
        <dbReference type="SAM" id="SignalP"/>
    </source>
</evidence>
<keyword evidence="2" id="KW-0732">Signal</keyword>
<evidence type="ECO:0000313" key="3">
    <source>
        <dbReference type="EMBL" id="KAK9044424.1"/>
    </source>
</evidence>
<keyword evidence="1" id="KW-0472">Membrane</keyword>
<proteinExistence type="predicted"/>
<dbReference type="Proteomes" id="UP001396334">
    <property type="component" value="Unassembled WGS sequence"/>
</dbReference>
<comment type="caution">
    <text evidence="3">The sequence shown here is derived from an EMBL/GenBank/DDBJ whole genome shotgun (WGS) entry which is preliminary data.</text>
</comment>
<evidence type="ECO:0000313" key="4">
    <source>
        <dbReference type="Proteomes" id="UP001396334"/>
    </source>
</evidence>
<gene>
    <name evidence="3" type="ORF">V6N11_058324</name>
</gene>
<feature type="chain" id="PRO_5047207736" evidence="2">
    <location>
        <begin position="20"/>
        <end position="130"/>
    </location>
</feature>